<dbReference type="Proteomes" id="UP000777438">
    <property type="component" value="Unassembled WGS sequence"/>
</dbReference>
<name>A0A9P9ASM5_9HYPO</name>
<dbReference type="OrthoDB" id="5220127at2759"/>
<protein>
    <submittedName>
        <fullName evidence="2">Uncharacterized protein</fullName>
    </submittedName>
</protein>
<comment type="caution">
    <text evidence="2">The sequence shown here is derived from an EMBL/GenBank/DDBJ whole genome shotgun (WGS) entry which is preliminary data.</text>
</comment>
<sequence length="335" mass="36149">MCIFNFTHHHHIPPCSRPISSASSYTYCAKAVYDAACSQFVSPCDDVSSAARPGGSPADPCSMSLCLLSPMCTSGACRLAELRGRWICCECKRGRNSGYECVNRLRVLAYEGQCSSSCQAAVRACLSHSCQFIWWRDIIFGHVDPSVRAGIQKVAQRASSIRTFTGSPLPILQRILPNLDSSQSTLSPCGSPSHRPNSHQGPSVREMATSSPTTATTNTIARILSTLLVLSQKAIAILDFPSSEADIFRSVKTRRLHNTSPRPRPSAPFPPLQSRVAQALNISFTAIDSATPALLARTSLSTILVSSSLFANTTKTWRVGAAHVRKVLFSVGHLG</sequence>
<gene>
    <name evidence="2" type="ORF">B0T10DRAFT_459416</name>
</gene>
<dbReference type="EMBL" id="JAGPYM010000010">
    <property type="protein sequence ID" value="KAH6889684.1"/>
    <property type="molecule type" value="Genomic_DNA"/>
</dbReference>
<dbReference type="AlphaFoldDB" id="A0A9P9ASM5"/>
<accession>A0A9P9ASM5</accession>
<evidence type="ECO:0000256" key="1">
    <source>
        <dbReference type="SAM" id="MobiDB-lite"/>
    </source>
</evidence>
<keyword evidence="3" id="KW-1185">Reference proteome</keyword>
<organism evidence="2 3">
    <name type="scientific">Thelonectria olida</name>
    <dbReference type="NCBI Taxonomy" id="1576542"/>
    <lineage>
        <taxon>Eukaryota</taxon>
        <taxon>Fungi</taxon>
        <taxon>Dikarya</taxon>
        <taxon>Ascomycota</taxon>
        <taxon>Pezizomycotina</taxon>
        <taxon>Sordariomycetes</taxon>
        <taxon>Hypocreomycetidae</taxon>
        <taxon>Hypocreales</taxon>
        <taxon>Nectriaceae</taxon>
        <taxon>Thelonectria</taxon>
    </lineage>
</organism>
<feature type="compositionally biased region" description="Polar residues" evidence="1">
    <location>
        <begin position="182"/>
        <end position="201"/>
    </location>
</feature>
<evidence type="ECO:0000313" key="3">
    <source>
        <dbReference type="Proteomes" id="UP000777438"/>
    </source>
</evidence>
<feature type="region of interest" description="Disordered" evidence="1">
    <location>
        <begin position="182"/>
        <end position="214"/>
    </location>
</feature>
<evidence type="ECO:0000313" key="2">
    <source>
        <dbReference type="EMBL" id="KAH6889684.1"/>
    </source>
</evidence>
<reference evidence="2 3" key="1">
    <citation type="journal article" date="2021" name="Nat. Commun.">
        <title>Genetic determinants of endophytism in the Arabidopsis root mycobiome.</title>
        <authorList>
            <person name="Mesny F."/>
            <person name="Miyauchi S."/>
            <person name="Thiergart T."/>
            <person name="Pickel B."/>
            <person name="Atanasova L."/>
            <person name="Karlsson M."/>
            <person name="Huettel B."/>
            <person name="Barry K.W."/>
            <person name="Haridas S."/>
            <person name="Chen C."/>
            <person name="Bauer D."/>
            <person name="Andreopoulos W."/>
            <person name="Pangilinan J."/>
            <person name="LaButti K."/>
            <person name="Riley R."/>
            <person name="Lipzen A."/>
            <person name="Clum A."/>
            <person name="Drula E."/>
            <person name="Henrissat B."/>
            <person name="Kohler A."/>
            <person name="Grigoriev I.V."/>
            <person name="Martin F.M."/>
            <person name="Hacquard S."/>
        </authorList>
    </citation>
    <scope>NUCLEOTIDE SEQUENCE [LARGE SCALE GENOMIC DNA]</scope>
    <source>
        <strain evidence="2 3">MPI-CAGE-CH-0241</strain>
    </source>
</reference>
<proteinExistence type="predicted"/>